<dbReference type="Gene3D" id="1.10.1200.10">
    <property type="entry name" value="ACP-like"/>
    <property type="match status" value="1"/>
</dbReference>
<evidence type="ECO:0000313" key="5">
    <source>
        <dbReference type="Proteomes" id="UP000311713"/>
    </source>
</evidence>
<dbReference type="InterPro" id="IPR036736">
    <property type="entry name" value="ACP-like_sf"/>
</dbReference>
<accession>A0A5C4UJ25</accession>
<dbReference type="RefSeq" id="WP_139650250.1">
    <property type="nucleotide sequence ID" value="NZ_BAAAZS010000091.1"/>
</dbReference>
<dbReference type="SMART" id="SM00823">
    <property type="entry name" value="PKS_PP"/>
    <property type="match status" value="1"/>
</dbReference>
<dbReference type="Proteomes" id="UP000311713">
    <property type="component" value="Unassembled WGS sequence"/>
</dbReference>
<dbReference type="InterPro" id="IPR020806">
    <property type="entry name" value="PKS_PP-bd"/>
</dbReference>
<dbReference type="Pfam" id="PF00550">
    <property type="entry name" value="PP-binding"/>
    <property type="match status" value="1"/>
</dbReference>
<keyword evidence="1" id="KW-0596">Phosphopantetheine</keyword>
<protein>
    <submittedName>
        <fullName evidence="4">Acyl carrier protein</fullName>
    </submittedName>
</protein>
<dbReference type="GO" id="GO:0043041">
    <property type="term" value="P:amino acid activation for nonribosomal peptide biosynthetic process"/>
    <property type="evidence" value="ECO:0007669"/>
    <property type="project" value="TreeGrafter"/>
</dbReference>
<gene>
    <name evidence="4" type="ORF">FH715_27800</name>
</gene>
<dbReference type="OrthoDB" id="4237505at2"/>
<name>A0A5C4UJ25_9ACTN</name>
<dbReference type="GO" id="GO:0005737">
    <property type="term" value="C:cytoplasm"/>
    <property type="evidence" value="ECO:0007669"/>
    <property type="project" value="TreeGrafter"/>
</dbReference>
<dbReference type="GO" id="GO:0031177">
    <property type="term" value="F:phosphopantetheine binding"/>
    <property type="evidence" value="ECO:0007669"/>
    <property type="project" value="InterPro"/>
</dbReference>
<evidence type="ECO:0000313" key="4">
    <source>
        <dbReference type="EMBL" id="TNM23641.1"/>
    </source>
</evidence>
<comment type="caution">
    <text evidence="4">The sequence shown here is derived from an EMBL/GenBank/DDBJ whole genome shotgun (WGS) entry which is preliminary data.</text>
</comment>
<organism evidence="4 5">
    <name type="scientific">Streptomyces sedi</name>
    <dbReference type="NCBI Taxonomy" id="555059"/>
    <lineage>
        <taxon>Bacteria</taxon>
        <taxon>Bacillati</taxon>
        <taxon>Actinomycetota</taxon>
        <taxon>Actinomycetes</taxon>
        <taxon>Kitasatosporales</taxon>
        <taxon>Streptomycetaceae</taxon>
        <taxon>Streptomyces</taxon>
    </lineage>
</organism>
<dbReference type="PROSITE" id="PS50075">
    <property type="entry name" value="CARRIER"/>
    <property type="match status" value="1"/>
</dbReference>
<dbReference type="PANTHER" id="PTHR45527">
    <property type="entry name" value="NONRIBOSOMAL PEPTIDE SYNTHETASE"/>
    <property type="match status" value="1"/>
</dbReference>
<evidence type="ECO:0000256" key="1">
    <source>
        <dbReference type="ARBA" id="ARBA00022450"/>
    </source>
</evidence>
<evidence type="ECO:0000256" key="2">
    <source>
        <dbReference type="ARBA" id="ARBA00022553"/>
    </source>
</evidence>
<keyword evidence="5" id="KW-1185">Reference proteome</keyword>
<dbReference type="PANTHER" id="PTHR45527:SF1">
    <property type="entry name" value="FATTY ACID SYNTHASE"/>
    <property type="match status" value="1"/>
</dbReference>
<proteinExistence type="predicted"/>
<dbReference type="EMBL" id="VDGT01000039">
    <property type="protein sequence ID" value="TNM23641.1"/>
    <property type="molecule type" value="Genomic_DNA"/>
</dbReference>
<dbReference type="AlphaFoldDB" id="A0A5C4UJ25"/>
<dbReference type="GO" id="GO:0017000">
    <property type="term" value="P:antibiotic biosynthetic process"/>
    <property type="evidence" value="ECO:0007669"/>
    <property type="project" value="UniProtKB-ARBA"/>
</dbReference>
<reference evidence="4 5" key="1">
    <citation type="submission" date="2019-06" db="EMBL/GenBank/DDBJ databases">
        <title>Draft genome of Streptomyces sedi sp. JCM16909.</title>
        <authorList>
            <person name="Klykleung N."/>
            <person name="Tanasupawat S."/>
            <person name="Kudo T."/>
            <person name="Yuki M."/>
            <person name="Ohkuma M."/>
        </authorList>
    </citation>
    <scope>NUCLEOTIDE SEQUENCE [LARGE SCALE GENOMIC DNA]</scope>
    <source>
        <strain evidence="4 5">JCM 16909</strain>
    </source>
</reference>
<dbReference type="InterPro" id="IPR009081">
    <property type="entry name" value="PP-bd_ACP"/>
</dbReference>
<dbReference type="GO" id="GO:0044550">
    <property type="term" value="P:secondary metabolite biosynthetic process"/>
    <property type="evidence" value="ECO:0007669"/>
    <property type="project" value="TreeGrafter"/>
</dbReference>
<evidence type="ECO:0000259" key="3">
    <source>
        <dbReference type="PROSITE" id="PS50075"/>
    </source>
</evidence>
<dbReference type="SUPFAM" id="SSF47336">
    <property type="entry name" value="ACP-like"/>
    <property type="match status" value="1"/>
</dbReference>
<keyword evidence="2" id="KW-0597">Phosphoprotein</keyword>
<sequence>MTTAETPTTLSELVVDLFREALGNDGLTAESDFFEEGGDSLSALRITAGLGEALGVEVPVALVFSAPTPAELAAVVAEETLPGAGEARG</sequence>
<feature type="domain" description="Carrier" evidence="3">
    <location>
        <begin position="5"/>
        <end position="80"/>
    </location>
</feature>